<feature type="compositionally biased region" description="Basic and acidic residues" evidence="1">
    <location>
        <begin position="1"/>
        <end position="11"/>
    </location>
</feature>
<feature type="region of interest" description="Disordered" evidence="1">
    <location>
        <begin position="1"/>
        <end position="55"/>
    </location>
</feature>
<feature type="compositionally biased region" description="Polar residues" evidence="1">
    <location>
        <begin position="37"/>
        <end position="50"/>
    </location>
</feature>
<dbReference type="InParanoid" id="A0A369JV65"/>
<feature type="compositionally biased region" description="Basic and acidic residues" evidence="1">
    <location>
        <begin position="120"/>
        <end position="150"/>
    </location>
</feature>
<evidence type="ECO:0000313" key="2">
    <source>
        <dbReference type="EMBL" id="RDB26231.1"/>
    </source>
</evidence>
<accession>A0A369JV65</accession>
<dbReference type="Proteomes" id="UP000076154">
    <property type="component" value="Unassembled WGS sequence"/>
</dbReference>
<feature type="compositionally biased region" description="Acidic residues" evidence="1">
    <location>
        <begin position="288"/>
        <end position="307"/>
    </location>
</feature>
<feature type="compositionally biased region" description="Low complexity" evidence="1">
    <location>
        <begin position="186"/>
        <end position="202"/>
    </location>
</feature>
<evidence type="ECO:0000313" key="3">
    <source>
        <dbReference type="Proteomes" id="UP000076154"/>
    </source>
</evidence>
<sequence>MEWRQRKDMPRMCRIGRKLGRSRPICGPRLASRTHAESGTPTNSPANNAARNDLMKIDLPPVETLLSMRGVQRFGQGTRDESADVEAEEEEYYDDDDGPHPRESSAKQSSLNSFSGENDGSDKENNDPNHVDKLEPKSCHSDVQGLEKQKPNLSPRDSNARLALGLEPRRFILGNLSVDSAEGGMDETQSSTTDDSTGTSETLSEVSIVTGYYISSLDYSFSDSSSVVTQHSLSNAPHLREWVHRTLLIETSDYDGDSERESRPVAVAVPGDKNPFVLDWRTKCLEAESEADIDDGDDSGEDEDDEAPIQPVIIRTRGLWK</sequence>
<evidence type="ECO:0000256" key="1">
    <source>
        <dbReference type="SAM" id="MobiDB-lite"/>
    </source>
</evidence>
<keyword evidence="3" id="KW-1185">Reference proteome</keyword>
<name>A0A369JV65_HYPMA</name>
<dbReference type="EMBL" id="LUEZ02000040">
    <property type="protein sequence ID" value="RDB26231.1"/>
    <property type="molecule type" value="Genomic_DNA"/>
</dbReference>
<dbReference type="AlphaFoldDB" id="A0A369JV65"/>
<organism evidence="2 3">
    <name type="scientific">Hypsizygus marmoreus</name>
    <name type="common">White beech mushroom</name>
    <name type="synonym">Agaricus marmoreus</name>
    <dbReference type="NCBI Taxonomy" id="39966"/>
    <lineage>
        <taxon>Eukaryota</taxon>
        <taxon>Fungi</taxon>
        <taxon>Dikarya</taxon>
        <taxon>Basidiomycota</taxon>
        <taxon>Agaricomycotina</taxon>
        <taxon>Agaricomycetes</taxon>
        <taxon>Agaricomycetidae</taxon>
        <taxon>Agaricales</taxon>
        <taxon>Tricholomatineae</taxon>
        <taxon>Lyophyllaceae</taxon>
        <taxon>Hypsizygus</taxon>
    </lineage>
</organism>
<feature type="region of interest" description="Disordered" evidence="1">
    <location>
        <begin position="69"/>
        <end position="158"/>
    </location>
</feature>
<comment type="caution">
    <text evidence="2">The sequence shown here is derived from an EMBL/GenBank/DDBJ whole genome shotgun (WGS) entry which is preliminary data.</text>
</comment>
<feature type="region of interest" description="Disordered" evidence="1">
    <location>
        <begin position="177"/>
        <end position="202"/>
    </location>
</feature>
<gene>
    <name evidence="2" type="ORF">Hypma_006165</name>
</gene>
<feature type="region of interest" description="Disordered" evidence="1">
    <location>
        <begin position="288"/>
        <end position="321"/>
    </location>
</feature>
<proteinExistence type="predicted"/>
<reference evidence="2" key="1">
    <citation type="submission" date="2018-04" db="EMBL/GenBank/DDBJ databases">
        <title>Whole genome sequencing of Hypsizygus marmoreus.</title>
        <authorList>
            <person name="Choi I.-G."/>
            <person name="Min B."/>
            <person name="Kim J.-G."/>
            <person name="Kim S."/>
            <person name="Oh Y.-L."/>
            <person name="Kong W.-S."/>
            <person name="Park H."/>
            <person name="Jeong J."/>
            <person name="Song E.-S."/>
        </authorList>
    </citation>
    <scope>NUCLEOTIDE SEQUENCE [LARGE SCALE GENOMIC DNA]</scope>
    <source>
        <strain evidence="2">51987-8</strain>
    </source>
</reference>
<protein>
    <submittedName>
        <fullName evidence="2">Uncharacterized protein</fullName>
    </submittedName>
</protein>
<feature type="compositionally biased region" description="Acidic residues" evidence="1">
    <location>
        <begin position="83"/>
        <end position="97"/>
    </location>
</feature>
<feature type="compositionally biased region" description="Polar residues" evidence="1">
    <location>
        <begin position="106"/>
        <end position="118"/>
    </location>
</feature>